<evidence type="ECO:0000256" key="2">
    <source>
        <dbReference type="ARBA" id="ARBA00022643"/>
    </source>
</evidence>
<dbReference type="Pfam" id="PF00296">
    <property type="entry name" value="Bac_luciferase"/>
    <property type="match status" value="1"/>
</dbReference>
<evidence type="ECO:0000256" key="4">
    <source>
        <dbReference type="ARBA" id="ARBA00023033"/>
    </source>
</evidence>
<organism evidence="6 7">
    <name type="scientific">Amycolatopsis rhabdoformis</name>
    <dbReference type="NCBI Taxonomy" id="1448059"/>
    <lineage>
        <taxon>Bacteria</taxon>
        <taxon>Bacillati</taxon>
        <taxon>Actinomycetota</taxon>
        <taxon>Actinomycetes</taxon>
        <taxon>Pseudonocardiales</taxon>
        <taxon>Pseudonocardiaceae</taxon>
        <taxon>Amycolatopsis</taxon>
    </lineage>
</organism>
<dbReference type="InterPro" id="IPR011251">
    <property type="entry name" value="Luciferase-like_dom"/>
</dbReference>
<keyword evidence="7" id="KW-1185">Reference proteome</keyword>
<dbReference type="Proteomes" id="UP001330812">
    <property type="component" value="Chromosome"/>
</dbReference>
<evidence type="ECO:0000259" key="5">
    <source>
        <dbReference type="Pfam" id="PF00296"/>
    </source>
</evidence>
<keyword evidence="2" id="KW-0288">FMN</keyword>
<evidence type="ECO:0000256" key="1">
    <source>
        <dbReference type="ARBA" id="ARBA00022630"/>
    </source>
</evidence>
<dbReference type="InterPro" id="IPR050172">
    <property type="entry name" value="SsuD_RutA_monooxygenase"/>
</dbReference>
<protein>
    <submittedName>
        <fullName evidence="6">LLM class flavin-dependent oxidoreductase</fullName>
    </submittedName>
</protein>
<keyword evidence="3" id="KW-0560">Oxidoreductase</keyword>
<dbReference type="RefSeq" id="WP_326566223.1">
    <property type="nucleotide sequence ID" value="NZ_CP142149.1"/>
</dbReference>
<gene>
    <name evidence="6" type="ORF">VSH64_30640</name>
</gene>
<evidence type="ECO:0000313" key="6">
    <source>
        <dbReference type="EMBL" id="WSE27212.1"/>
    </source>
</evidence>
<keyword evidence="1" id="KW-0285">Flavoprotein</keyword>
<evidence type="ECO:0000256" key="3">
    <source>
        <dbReference type="ARBA" id="ARBA00023002"/>
    </source>
</evidence>
<evidence type="ECO:0000313" key="7">
    <source>
        <dbReference type="Proteomes" id="UP001330812"/>
    </source>
</evidence>
<keyword evidence="4" id="KW-0503">Monooxygenase</keyword>
<feature type="domain" description="Luciferase-like" evidence="5">
    <location>
        <begin position="1"/>
        <end position="234"/>
    </location>
</feature>
<reference evidence="6 7" key="1">
    <citation type="journal article" date="2015" name="Int. J. Syst. Evol. Microbiol.">
        <title>Amycolatopsis rhabdoformis sp. nov., an actinomycete isolated from a tropical forest soil.</title>
        <authorList>
            <person name="Souza W.R."/>
            <person name="Silva R.E."/>
            <person name="Goodfellow M."/>
            <person name="Busarakam K."/>
            <person name="Figueiro F.S."/>
            <person name="Ferreira D."/>
            <person name="Rodrigues-Filho E."/>
            <person name="Moraes L.A.B."/>
            <person name="Zucchi T.D."/>
        </authorList>
    </citation>
    <scope>NUCLEOTIDE SEQUENCE [LARGE SCALE GENOMIC DNA]</scope>
    <source>
        <strain evidence="6 7">NCIMB 14900</strain>
    </source>
</reference>
<dbReference type="EMBL" id="CP142149">
    <property type="protein sequence ID" value="WSE27212.1"/>
    <property type="molecule type" value="Genomic_DNA"/>
</dbReference>
<name>A0ABZ1I090_9PSEU</name>
<dbReference type="Gene3D" id="3.20.20.30">
    <property type="entry name" value="Luciferase-like domain"/>
    <property type="match status" value="1"/>
</dbReference>
<accession>A0ABZ1I090</accession>
<dbReference type="InterPro" id="IPR036661">
    <property type="entry name" value="Luciferase-like_sf"/>
</dbReference>
<sequence>MRIGIGIPNTIPGTDARLLLDWARRAEARGFAFVSTIGRVAYPSWDSLTALAGVAGATTEIGLLTNAVLAPTYPSAVLAKVAGTVAGLSGGRLTLGLGVGARESDYLPVGLDFASRGAAFDRQLAYLRRAWQGVAVEAGDFPDEIRPVVGSVPEVPLLIGGHSKRAVRRTVEHAAGWTGAGGGPSRAEPTVKEIRAAWSAAGRVGEPRLLGLAYFSASAGDLGDAYLRSYYAYAGSHAATIAEGAVRTPDRIRGIVREFESAGLTELTFTPTVAEVAEVDRLADLVL</sequence>
<dbReference type="SUPFAM" id="SSF51679">
    <property type="entry name" value="Bacterial luciferase-like"/>
    <property type="match status" value="1"/>
</dbReference>
<proteinExistence type="predicted"/>
<dbReference type="PANTHER" id="PTHR42847">
    <property type="entry name" value="ALKANESULFONATE MONOOXYGENASE"/>
    <property type="match status" value="1"/>
</dbReference>
<dbReference type="PANTHER" id="PTHR42847:SF4">
    <property type="entry name" value="ALKANESULFONATE MONOOXYGENASE-RELATED"/>
    <property type="match status" value="1"/>
</dbReference>